<comment type="similarity">
    <text evidence="4">Belongs to the copper transporter (Ctr) (TC 1.A.56) family. SLC31A subfamily.</text>
</comment>
<keyword evidence="4" id="KW-0187">Copper transport</keyword>
<protein>
    <recommendedName>
        <fullName evidence="4">Copper transport protein</fullName>
    </recommendedName>
</protein>
<keyword evidence="4" id="KW-0186">Copper</keyword>
<dbReference type="GO" id="GO:0005375">
    <property type="term" value="F:copper ion transmembrane transporter activity"/>
    <property type="evidence" value="ECO:0007669"/>
    <property type="project" value="UniProtKB-UniRule"/>
</dbReference>
<dbReference type="GO" id="GO:0016020">
    <property type="term" value="C:membrane"/>
    <property type="evidence" value="ECO:0007669"/>
    <property type="project" value="UniProtKB-SubCell"/>
</dbReference>
<dbReference type="OrthoDB" id="161814at2759"/>
<gene>
    <name evidence="5" type="ORF">M5D96_000936</name>
</gene>
<evidence type="ECO:0000256" key="2">
    <source>
        <dbReference type="ARBA" id="ARBA00022989"/>
    </source>
</evidence>
<keyword evidence="6" id="KW-1185">Reference proteome</keyword>
<dbReference type="Proteomes" id="UP001059596">
    <property type="component" value="Chromosome 3R"/>
</dbReference>
<name>A0A9Q0BUY4_9MUSC</name>
<evidence type="ECO:0000256" key="4">
    <source>
        <dbReference type="RuleBase" id="RU367022"/>
    </source>
</evidence>
<evidence type="ECO:0000313" key="5">
    <source>
        <dbReference type="EMBL" id="KAI8044764.1"/>
    </source>
</evidence>
<sequence>MDHDHDHGSPDDSTSTEKSCPMIMVFHAGHCERILWRGWVASTVTEFVLSALAIFLVSFLYEALKFLRQQLARREARRQSERLAAEQRRKNEVPAAGGCCSETPLAEPREQTYWQRLFASSHIFQSLLNLLQIVISYLLMLIFMTFNYWLCLAVILGLGLGYFVFGWNKKNPDDSECCP</sequence>
<keyword evidence="1 4" id="KW-0812">Transmembrane</keyword>
<comment type="subcellular location">
    <subcellularLocation>
        <location evidence="4">Membrane</location>
        <topology evidence="4">Multi-pass membrane protein</topology>
    </subcellularLocation>
</comment>
<keyword evidence="4" id="KW-0813">Transport</keyword>
<accession>A0A9Q0BUY4</accession>
<keyword evidence="2 4" id="KW-1133">Transmembrane helix</keyword>
<feature type="transmembrane region" description="Helical" evidence="4">
    <location>
        <begin position="47"/>
        <end position="64"/>
    </location>
</feature>
<evidence type="ECO:0000256" key="1">
    <source>
        <dbReference type="ARBA" id="ARBA00022692"/>
    </source>
</evidence>
<feature type="transmembrane region" description="Helical" evidence="4">
    <location>
        <begin position="146"/>
        <end position="165"/>
    </location>
</feature>
<feature type="transmembrane region" description="Helical" evidence="4">
    <location>
        <begin position="117"/>
        <end position="140"/>
    </location>
</feature>
<organism evidence="5 6">
    <name type="scientific">Drosophila gunungcola</name>
    <name type="common">fruit fly</name>
    <dbReference type="NCBI Taxonomy" id="103775"/>
    <lineage>
        <taxon>Eukaryota</taxon>
        <taxon>Metazoa</taxon>
        <taxon>Ecdysozoa</taxon>
        <taxon>Arthropoda</taxon>
        <taxon>Hexapoda</taxon>
        <taxon>Insecta</taxon>
        <taxon>Pterygota</taxon>
        <taxon>Neoptera</taxon>
        <taxon>Endopterygota</taxon>
        <taxon>Diptera</taxon>
        <taxon>Brachycera</taxon>
        <taxon>Muscomorpha</taxon>
        <taxon>Ephydroidea</taxon>
        <taxon>Drosophilidae</taxon>
        <taxon>Drosophila</taxon>
        <taxon>Sophophora</taxon>
    </lineage>
</organism>
<evidence type="ECO:0000256" key="3">
    <source>
        <dbReference type="ARBA" id="ARBA00023136"/>
    </source>
</evidence>
<dbReference type="EMBL" id="JAMKOV010000001">
    <property type="protein sequence ID" value="KAI8044764.1"/>
    <property type="molecule type" value="Genomic_DNA"/>
</dbReference>
<keyword evidence="4" id="KW-0406">Ion transport</keyword>
<keyword evidence="3 4" id="KW-0472">Membrane</keyword>
<evidence type="ECO:0000313" key="6">
    <source>
        <dbReference type="Proteomes" id="UP001059596"/>
    </source>
</evidence>
<dbReference type="PANTHER" id="PTHR12483:SF115">
    <property type="entry name" value="COPPER TRANSPORT PROTEIN"/>
    <property type="match status" value="1"/>
</dbReference>
<comment type="caution">
    <text evidence="5">The sequence shown here is derived from an EMBL/GenBank/DDBJ whole genome shotgun (WGS) entry which is preliminary data.</text>
</comment>
<dbReference type="Pfam" id="PF04145">
    <property type="entry name" value="Ctr"/>
    <property type="match status" value="1"/>
</dbReference>
<reference evidence="5" key="1">
    <citation type="journal article" date="2023" name="Genome Biol. Evol.">
        <title>Long-read-based Genome Assembly of Drosophila gunungcola Reveals Fewer Chemosensory Genes in Flower-breeding Species.</title>
        <authorList>
            <person name="Negi A."/>
            <person name="Liao B.Y."/>
            <person name="Yeh S.D."/>
        </authorList>
    </citation>
    <scope>NUCLEOTIDE SEQUENCE</scope>
    <source>
        <strain evidence="5">Sukarami</strain>
    </source>
</reference>
<dbReference type="InterPro" id="IPR007274">
    <property type="entry name" value="Cop_transporter"/>
</dbReference>
<dbReference type="PANTHER" id="PTHR12483">
    <property type="entry name" value="SOLUTE CARRIER FAMILY 31 COPPER TRANSPORTERS"/>
    <property type="match status" value="1"/>
</dbReference>
<dbReference type="AlphaFoldDB" id="A0A9Q0BUY4"/>
<proteinExistence type="inferred from homology"/>